<accession>A0A9W6XM06</accession>
<reference evidence="2" key="1">
    <citation type="submission" date="2023-04" db="EMBL/GenBank/DDBJ databases">
        <title>Phytophthora fragariaefolia NBRC 109709.</title>
        <authorList>
            <person name="Ichikawa N."/>
            <person name="Sato H."/>
            <person name="Tonouchi N."/>
        </authorList>
    </citation>
    <scope>NUCLEOTIDE SEQUENCE</scope>
    <source>
        <strain evidence="2">NBRC 109709</strain>
    </source>
</reference>
<sequence>MVGLPYVQGAKPLKNSHGNTPLHSEAMHCDPTANWPTAAAETLTTAFPDLIVEVNSNGLTAQQTFEQDIDAEEPVEDKSPSKSLKKGGRRGKGDDDGQFQENTAAARAGT</sequence>
<evidence type="ECO:0000313" key="3">
    <source>
        <dbReference type="Proteomes" id="UP001165121"/>
    </source>
</evidence>
<proteinExistence type="predicted"/>
<keyword evidence="3" id="KW-1185">Reference proteome</keyword>
<dbReference type="AlphaFoldDB" id="A0A9W6XM06"/>
<comment type="caution">
    <text evidence="2">The sequence shown here is derived from an EMBL/GenBank/DDBJ whole genome shotgun (WGS) entry which is preliminary data.</text>
</comment>
<protein>
    <submittedName>
        <fullName evidence="2">Unnamed protein product</fullName>
    </submittedName>
</protein>
<organism evidence="2 3">
    <name type="scientific">Phytophthora fragariaefolia</name>
    <dbReference type="NCBI Taxonomy" id="1490495"/>
    <lineage>
        <taxon>Eukaryota</taxon>
        <taxon>Sar</taxon>
        <taxon>Stramenopiles</taxon>
        <taxon>Oomycota</taxon>
        <taxon>Peronosporomycetes</taxon>
        <taxon>Peronosporales</taxon>
        <taxon>Peronosporaceae</taxon>
        <taxon>Phytophthora</taxon>
    </lineage>
</organism>
<evidence type="ECO:0000313" key="2">
    <source>
        <dbReference type="EMBL" id="GMF41209.1"/>
    </source>
</evidence>
<feature type="region of interest" description="Disordered" evidence="1">
    <location>
        <begin position="66"/>
        <end position="110"/>
    </location>
</feature>
<name>A0A9W6XM06_9STRA</name>
<evidence type="ECO:0000256" key="1">
    <source>
        <dbReference type="SAM" id="MobiDB-lite"/>
    </source>
</evidence>
<feature type="region of interest" description="Disordered" evidence="1">
    <location>
        <begin position="1"/>
        <end position="24"/>
    </location>
</feature>
<gene>
    <name evidence="2" type="ORF">Pfra01_001294600</name>
</gene>
<dbReference type="EMBL" id="BSXT01001323">
    <property type="protein sequence ID" value="GMF41209.1"/>
    <property type="molecule type" value="Genomic_DNA"/>
</dbReference>
<dbReference type="OrthoDB" id="159935at2759"/>
<dbReference type="Proteomes" id="UP001165121">
    <property type="component" value="Unassembled WGS sequence"/>
</dbReference>